<dbReference type="EMBL" id="JAACJM010000255">
    <property type="protein sequence ID" value="KAF5334593.1"/>
    <property type="molecule type" value="Genomic_DNA"/>
</dbReference>
<gene>
    <name evidence="1" type="ORF">D9758_018436</name>
</gene>
<dbReference type="OrthoDB" id="3255824at2759"/>
<sequence length="188" mass="21075">MEEDLRWWLNQLQLEFLGLQITQPPPLDESTVLYVDASTSWGIGLILNNRWLAWELKPHWAGEGCHIGWAEMVAVELALLTLITSHVNNTHIRILSDNQGVVGALKAGYSHGPAQNASLCCIVALMQEHSIWITVEWLPSASNLTDEPSRGLFPSRDTLHPRPPKLPKELSPYICKPVDFHDPCITTI</sequence>
<dbReference type="InterPro" id="IPR036397">
    <property type="entry name" value="RNaseH_sf"/>
</dbReference>
<dbReference type="AlphaFoldDB" id="A0A8H5C406"/>
<comment type="caution">
    <text evidence="1">The sequence shown here is derived from an EMBL/GenBank/DDBJ whole genome shotgun (WGS) entry which is preliminary data.</text>
</comment>
<accession>A0A8H5C406</accession>
<organism evidence="1 2">
    <name type="scientific">Tetrapyrgos nigripes</name>
    <dbReference type="NCBI Taxonomy" id="182062"/>
    <lineage>
        <taxon>Eukaryota</taxon>
        <taxon>Fungi</taxon>
        <taxon>Dikarya</taxon>
        <taxon>Basidiomycota</taxon>
        <taxon>Agaricomycotina</taxon>
        <taxon>Agaricomycetes</taxon>
        <taxon>Agaricomycetidae</taxon>
        <taxon>Agaricales</taxon>
        <taxon>Marasmiineae</taxon>
        <taxon>Marasmiaceae</taxon>
        <taxon>Tetrapyrgos</taxon>
    </lineage>
</organism>
<dbReference type="InterPro" id="IPR012337">
    <property type="entry name" value="RNaseH-like_sf"/>
</dbReference>
<name>A0A8H5C406_9AGAR</name>
<dbReference type="PANTHER" id="PTHR33050:SF7">
    <property type="entry name" value="RIBONUCLEASE H"/>
    <property type="match status" value="1"/>
</dbReference>
<proteinExistence type="predicted"/>
<evidence type="ECO:0000313" key="1">
    <source>
        <dbReference type="EMBL" id="KAF5334593.1"/>
    </source>
</evidence>
<dbReference type="Proteomes" id="UP000559256">
    <property type="component" value="Unassembled WGS sequence"/>
</dbReference>
<dbReference type="Gene3D" id="3.30.420.10">
    <property type="entry name" value="Ribonuclease H-like superfamily/Ribonuclease H"/>
    <property type="match status" value="1"/>
</dbReference>
<dbReference type="CDD" id="cd09275">
    <property type="entry name" value="RNase_HI_RT_DIRS1"/>
    <property type="match status" value="1"/>
</dbReference>
<protein>
    <recommendedName>
        <fullName evidence="3">RNase H type-1 domain-containing protein</fullName>
    </recommendedName>
</protein>
<keyword evidence="2" id="KW-1185">Reference proteome</keyword>
<dbReference type="GO" id="GO:0003676">
    <property type="term" value="F:nucleic acid binding"/>
    <property type="evidence" value="ECO:0007669"/>
    <property type="project" value="InterPro"/>
</dbReference>
<evidence type="ECO:0000313" key="2">
    <source>
        <dbReference type="Proteomes" id="UP000559256"/>
    </source>
</evidence>
<evidence type="ECO:0008006" key="3">
    <source>
        <dbReference type="Google" id="ProtNLM"/>
    </source>
</evidence>
<dbReference type="InterPro" id="IPR052055">
    <property type="entry name" value="Hepadnavirus_pol/RT"/>
</dbReference>
<dbReference type="PANTHER" id="PTHR33050">
    <property type="entry name" value="REVERSE TRANSCRIPTASE DOMAIN-CONTAINING PROTEIN"/>
    <property type="match status" value="1"/>
</dbReference>
<dbReference type="SUPFAM" id="SSF53098">
    <property type="entry name" value="Ribonuclease H-like"/>
    <property type="match status" value="1"/>
</dbReference>
<reference evidence="1 2" key="1">
    <citation type="journal article" date="2020" name="ISME J.">
        <title>Uncovering the hidden diversity of litter-decomposition mechanisms in mushroom-forming fungi.</title>
        <authorList>
            <person name="Floudas D."/>
            <person name="Bentzer J."/>
            <person name="Ahren D."/>
            <person name="Johansson T."/>
            <person name="Persson P."/>
            <person name="Tunlid A."/>
        </authorList>
    </citation>
    <scope>NUCLEOTIDE SEQUENCE [LARGE SCALE GENOMIC DNA]</scope>
    <source>
        <strain evidence="1 2">CBS 291.85</strain>
    </source>
</reference>